<dbReference type="Proteomes" id="UP000534294">
    <property type="component" value="Unassembled WGS sequence"/>
</dbReference>
<proteinExistence type="predicted"/>
<dbReference type="EMBL" id="JACHIF010000005">
    <property type="protein sequence ID" value="MBB5038542.1"/>
    <property type="molecule type" value="Genomic_DNA"/>
</dbReference>
<keyword evidence="1" id="KW-0732">Signal</keyword>
<reference evidence="5 6" key="1">
    <citation type="submission" date="2020-08" db="EMBL/GenBank/DDBJ databases">
        <title>Genomic Encyclopedia of Type Strains, Phase IV (KMG-IV): sequencing the most valuable type-strain genomes for metagenomic binning, comparative biology and taxonomic classification.</title>
        <authorList>
            <person name="Goeker M."/>
        </authorList>
    </citation>
    <scope>NUCLEOTIDE SEQUENCE [LARGE SCALE GENOMIC DNA]</scope>
    <source>
        <strain evidence="5 6">DSM 12251</strain>
    </source>
</reference>
<dbReference type="InterPro" id="IPR011444">
    <property type="entry name" value="DUF1549"/>
</dbReference>
<evidence type="ECO:0000259" key="4">
    <source>
        <dbReference type="Pfam" id="PF07635"/>
    </source>
</evidence>
<feature type="domain" description="DUF1549" evidence="2">
    <location>
        <begin position="159"/>
        <end position="366"/>
    </location>
</feature>
<dbReference type="AlphaFoldDB" id="A0A7W7YM41"/>
<accession>A0A7W7YM41</accession>
<dbReference type="InterPro" id="IPR011429">
    <property type="entry name" value="Cyt_c_Planctomycete-type"/>
</dbReference>
<dbReference type="RefSeq" id="WP_184209469.1">
    <property type="nucleotide sequence ID" value="NZ_JACHIF010000005.1"/>
</dbReference>
<dbReference type="InterPro" id="IPR022655">
    <property type="entry name" value="DUF1553"/>
</dbReference>
<protein>
    <submittedName>
        <fullName evidence="5">Mono/diheme cytochrome c family protein</fullName>
    </submittedName>
</protein>
<feature type="domain" description="DUF1553" evidence="3">
    <location>
        <begin position="642"/>
        <end position="881"/>
    </location>
</feature>
<dbReference type="GO" id="GO:0009055">
    <property type="term" value="F:electron transfer activity"/>
    <property type="evidence" value="ECO:0007669"/>
    <property type="project" value="InterPro"/>
</dbReference>
<dbReference type="PANTHER" id="PTHR35889">
    <property type="entry name" value="CYCLOINULO-OLIGOSACCHARIDE FRUCTANOTRANSFERASE-RELATED"/>
    <property type="match status" value="1"/>
</dbReference>
<gene>
    <name evidence="5" type="ORF">HNQ64_002805</name>
</gene>
<evidence type="ECO:0000259" key="3">
    <source>
        <dbReference type="Pfam" id="PF07587"/>
    </source>
</evidence>
<evidence type="ECO:0000259" key="2">
    <source>
        <dbReference type="Pfam" id="PF07583"/>
    </source>
</evidence>
<evidence type="ECO:0000313" key="5">
    <source>
        <dbReference type="EMBL" id="MBB5038542.1"/>
    </source>
</evidence>
<feature type="chain" id="PRO_5031456564" evidence="1">
    <location>
        <begin position="27"/>
        <end position="1104"/>
    </location>
</feature>
<dbReference type="Pfam" id="PF07635">
    <property type="entry name" value="PSCyt1"/>
    <property type="match status" value="1"/>
</dbReference>
<dbReference type="SUPFAM" id="SSF46626">
    <property type="entry name" value="Cytochrome c"/>
    <property type="match status" value="1"/>
</dbReference>
<dbReference type="Pfam" id="PF07583">
    <property type="entry name" value="PSCyt2"/>
    <property type="match status" value="1"/>
</dbReference>
<feature type="domain" description="Cytochrome C Planctomycete-type" evidence="4">
    <location>
        <begin position="49"/>
        <end position="106"/>
    </location>
</feature>
<dbReference type="PANTHER" id="PTHR35889:SF3">
    <property type="entry name" value="F-BOX DOMAIN-CONTAINING PROTEIN"/>
    <property type="match status" value="1"/>
</dbReference>
<dbReference type="Pfam" id="PF07587">
    <property type="entry name" value="PSD1"/>
    <property type="match status" value="1"/>
</dbReference>
<keyword evidence="6" id="KW-1185">Reference proteome</keyword>
<name>A0A7W7YM41_9BACT</name>
<dbReference type="GO" id="GO:0020037">
    <property type="term" value="F:heme binding"/>
    <property type="evidence" value="ECO:0007669"/>
    <property type="project" value="InterPro"/>
</dbReference>
<comment type="caution">
    <text evidence="5">The sequence shown here is derived from an EMBL/GenBank/DDBJ whole genome shotgun (WGS) entry which is preliminary data.</text>
</comment>
<organism evidence="5 6">
    <name type="scientific">Prosthecobacter dejongeii</name>
    <dbReference type="NCBI Taxonomy" id="48465"/>
    <lineage>
        <taxon>Bacteria</taxon>
        <taxon>Pseudomonadati</taxon>
        <taxon>Verrucomicrobiota</taxon>
        <taxon>Verrucomicrobiia</taxon>
        <taxon>Verrucomicrobiales</taxon>
        <taxon>Verrucomicrobiaceae</taxon>
        <taxon>Prosthecobacter</taxon>
    </lineage>
</organism>
<dbReference type="InterPro" id="IPR036909">
    <property type="entry name" value="Cyt_c-like_dom_sf"/>
</dbReference>
<evidence type="ECO:0000256" key="1">
    <source>
        <dbReference type="SAM" id="SignalP"/>
    </source>
</evidence>
<sequence>MTSQTPFFLRLLGGSFAVAGSLAAAADTFPPEQIEFFEKSVRPVLAENCYNCHGDHKHENGLRMDLRSAILRGSDYGKVVEPGNPAASKMIKAINHAAGVEAMPKKGDKLKASDIAALEKWVQMGLPWPEEKEVAHGAAKADPMQHWAFQPVKKPAGTVDSMVGAKLKAAGLDFAPTADAATLCRRIHVTLTGLQPSYEDVKAFEQACAKNAQAATDALVGRLLASPAYGERWARLWLDVARYADTDGYQVAGKNTRYPYAYTYRDWVVKSLNDDMPYDKFLMYQLAADKMVPAGQNDPHLAALAYLNVGDRFISNKDLQTDDRIDAVTRGMLGLTVGCARCHDHKFDPIPARDYYALYSIFNSSEEPANEAMPIIGKATNEADIKDYDAKVAAIAKEELDFKKQVYDEIRHPERVTEYLAFAQEAVTIKDRNTLKGRAGQLKLRDKVADQWGDFLKRHALKDKPHPVMIAWKEFAALPADQFAAKAPAVVEAMIKTERGLNAVTRNELAKRPAPKNFNEVAALYADIFNTCLAGKEPDNADWKQVREILQAAPSPMSVPVEQANIFFTRKDLTQMVKNSNARLKLESEHPGAPPRAMVMLDKPKPADVSIFIRGNPSRRGAVAPRGWLTMFGGESFKEGSGRLELAQKIASKDNPLTARVIVNRVWAQHFGKPLVGQTSDFGVQTDKPVQQDVLDYLAATFMEEGWSLKKLHQRILSSRTYQQAAQVSAEKNLKDADNELLSRQNRQRLDYESMRDAMLQVAGDLNPGKIGGRAVELKDKEADTRRSIYLLVDRYDQATVPAMFDFANPDNHSPIRYVTTVPQQALFLMNSPFMQQRSTKLAAATPVKGSTVDSESVQALYHRVLRRDARPEEVEMAQRFCNDAEGLSRRAAAFVWRYGWGQVEKDAATGKVSLGGFEPMPHYGKVGQSTFRWTPEKVHPSKEFGHLYIGAGNGHPGHSWPAVMQWTSPFEGQKIRISGVIKRASERGNGVRVWIISNRAGKIREELIKPASSVDITADLEVSQDEVLSFVVESENKNTDSDSYTWAPKIELVEADGHLSPLTRADTDFCGPEGWPINRAKAQTPLAQLAQVLMMSNEFQFVD</sequence>
<evidence type="ECO:0000313" key="6">
    <source>
        <dbReference type="Proteomes" id="UP000534294"/>
    </source>
</evidence>
<feature type="signal peptide" evidence="1">
    <location>
        <begin position="1"/>
        <end position="26"/>
    </location>
</feature>